<comment type="caution">
    <text evidence="1">The sequence shown here is derived from an EMBL/GenBank/DDBJ whole genome shotgun (WGS) entry which is preliminary data.</text>
</comment>
<keyword evidence="2" id="KW-1185">Reference proteome</keyword>
<protein>
    <submittedName>
        <fullName evidence="1">Uncharacterized protein</fullName>
    </submittedName>
</protein>
<accession>A0AA41QE06</accession>
<name>A0AA41QE06_9MICO</name>
<gene>
    <name evidence="1" type="ORF">L1785_12120</name>
</gene>
<evidence type="ECO:0000313" key="1">
    <source>
        <dbReference type="EMBL" id="MCF4121729.1"/>
    </source>
</evidence>
<dbReference type="Proteomes" id="UP001165405">
    <property type="component" value="Unassembled WGS sequence"/>
</dbReference>
<organism evidence="1 2">
    <name type="scientific">Antribacter soli</name>
    <dbReference type="NCBI Taxonomy" id="2910976"/>
    <lineage>
        <taxon>Bacteria</taxon>
        <taxon>Bacillati</taxon>
        <taxon>Actinomycetota</taxon>
        <taxon>Actinomycetes</taxon>
        <taxon>Micrococcales</taxon>
        <taxon>Promicromonosporaceae</taxon>
        <taxon>Antribacter</taxon>
    </lineage>
</organism>
<dbReference type="RefSeq" id="WP_236089526.1">
    <property type="nucleotide sequence ID" value="NZ_JAKGSG010000034.1"/>
</dbReference>
<evidence type="ECO:0000313" key="2">
    <source>
        <dbReference type="Proteomes" id="UP001165405"/>
    </source>
</evidence>
<proteinExistence type="predicted"/>
<sequence length="178" mass="20587">MRESERLSTGDSKRPGLTERGAELLRQLAAEAGDQDLDLSDEHARWGLYWEVVPRADLRPLLKEIVAEGEALGSHIVTEVLKYVDETEGRTWVDLLRTEEDREFPERRLREWALIREVATSPRRIADDLPGLTMWCQRRLVEHATSDVVLSDLAVHASFRKVRHAAREKLRGRWKGWV</sequence>
<dbReference type="EMBL" id="JAKGSG010000034">
    <property type="protein sequence ID" value="MCF4121729.1"/>
    <property type="molecule type" value="Genomic_DNA"/>
</dbReference>
<dbReference type="AlphaFoldDB" id="A0AA41QE06"/>
<reference evidence="1" key="1">
    <citation type="submission" date="2022-01" db="EMBL/GenBank/DDBJ databases">
        <title>Antribacter sp. nov., isolated from Guizhou of China.</title>
        <authorList>
            <person name="Chengliang C."/>
            <person name="Ya Z."/>
        </authorList>
    </citation>
    <scope>NUCLEOTIDE SEQUENCE</scope>
    <source>
        <strain evidence="1">KLBMP 9083</strain>
    </source>
</reference>